<name>A0A8S2EEI2_9BILA</name>
<keyword evidence="1" id="KW-0812">Transmembrane</keyword>
<dbReference type="InterPro" id="IPR029058">
    <property type="entry name" value="AB_hydrolase_fold"/>
</dbReference>
<dbReference type="Proteomes" id="UP000677228">
    <property type="component" value="Unassembled WGS sequence"/>
</dbReference>
<evidence type="ECO:0000256" key="1">
    <source>
        <dbReference type="SAM" id="Phobius"/>
    </source>
</evidence>
<evidence type="ECO:0000313" key="4">
    <source>
        <dbReference type="EMBL" id="CAF3909873.1"/>
    </source>
</evidence>
<accession>A0A8S2EEI2</accession>
<dbReference type="SUPFAM" id="SSF53474">
    <property type="entry name" value="alpha/beta-Hydrolases"/>
    <property type="match status" value="1"/>
</dbReference>
<feature type="domain" description="AB hydrolase-1" evidence="2">
    <location>
        <begin position="67"/>
        <end position="169"/>
    </location>
</feature>
<organism evidence="3 5">
    <name type="scientific">Didymodactylos carnosus</name>
    <dbReference type="NCBI Taxonomy" id="1234261"/>
    <lineage>
        <taxon>Eukaryota</taxon>
        <taxon>Metazoa</taxon>
        <taxon>Spiralia</taxon>
        <taxon>Gnathifera</taxon>
        <taxon>Rotifera</taxon>
        <taxon>Eurotatoria</taxon>
        <taxon>Bdelloidea</taxon>
        <taxon>Philodinida</taxon>
        <taxon>Philodinidae</taxon>
        <taxon>Didymodactylos</taxon>
    </lineage>
</organism>
<dbReference type="Gene3D" id="3.40.50.1820">
    <property type="entry name" value="alpha/beta hydrolase"/>
    <property type="match status" value="1"/>
</dbReference>
<keyword evidence="1" id="KW-1133">Transmembrane helix</keyword>
<dbReference type="EMBL" id="CAJOBA010020791">
    <property type="protein sequence ID" value="CAF3909873.1"/>
    <property type="molecule type" value="Genomic_DNA"/>
</dbReference>
<feature type="transmembrane region" description="Helical" evidence="1">
    <location>
        <begin position="175"/>
        <end position="195"/>
    </location>
</feature>
<protein>
    <recommendedName>
        <fullName evidence="2">AB hydrolase-1 domain-containing protein</fullName>
    </recommendedName>
</protein>
<dbReference type="Pfam" id="PF00561">
    <property type="entry name" value="Abhydrolase_1"/>
    <property type="match status" value="1"/>
</dbReference>
<gene>
    <name evidence="3" type="ORF">OVA965_LOCUS20552</name>
    <name evidence="4" type="ORF">TMI583_LOCUS20973</name>
</gene>
<evidence type="ECO:0000313" key="5">
    <source>
        <dbReference type="Proteomes" id="UP000677228"/>
    </source>
</evidence>
<dbReference type="EMBL" id="CAJNOK010010957">
    <property type="protein sequence ID" value="CAF1128866.1"/>
    <property type="molecule type" value="Genomic_DNA"/>
</dbReference>
<dbReference type="InterPro" id="IPR017208">
    <property type="entry name" value="UCP037442_abhydr"/>
</dbReference>
<comment type="caution">
    <text evidence="3">The sequence shown here is derived from an EMBL/GenBank/DDBJ whole genome shotgun (WGS) entry which is preliminary data.</text>
</comment>
<keyword evidence="1" id="KW-0472">Membrane</keyword>
<reference evidence="3" key="1">
    <citation type="submission" date="2021-02" db="EMBL/GenBank/DDBJ databases">
        <authorList>
            <person name="Nowell W R."/>
        </authorList>
    </citation>
    <scope>NUCLEOTIDE SEQUENCE</scope>
</reference>
<dbReference type="Proteomes" id="UP000682733">
    <property type="component" value="Unassembled WGS sequence"/>
</dbReference>
<dbReference type="PIRSF" id="PIRSF037442">
    <property type="entry name" value="UCP037442_abhydr"/>
    <property type="match status" value="1"/>
</dbReference>
<evidence type="ECO:0000259" key="2">
    <source>
        <dbReference type="Pfam" id="PF00561"/>
    </source>
</evidence>
<sequence>MIASKCNNVHNCTQYIFRYFLHTTINQYDLTIPAKTDNFPLSATVFEPSDQNATRISAVLSSATGVKRQFYSHFAQYLSEQHQIRTICYDYRGIGRSTPPKGTEWNLIDWIQKDCAGVLEYTLQKYPQDQLVTIGHSVGVHAHAMMHPELNKQVQRVLSVAGNNAYLLWQKKLNLTFLMTLLMFYVLREPLIYFYDYFPMKQLFNVMEDLPKNVVRQWAYFIKHKKYFVDKKGVPLFPEGYESLQCPLLAISFENDEYSTKRSFDTFHEPFVNCQLIQRHYTRQYQFGHLKFFSSKASKSRLWQECAEFLKTGQIPPMEERKE</sequence>
<proteinExistence type="predicted"/>
<evidence type="ECO:0000313" key="3">
    <source>
        <dbReference type="EMBL" id="CAF1128866.1"/>
    </source>
</evidence>
<dbReference type="InterPro" id="IPR000073">
    <property type="entry name" value="AB_hydrolase_1"/>
</dbReference>
<dbReference type="AlphaFoldDB" id="A0A8S2EEI2"/>